<dbReference type="InParanoid" id="A0A5R8QA01"/>
<gene>
    <name evidence="2" type="ORF">FEZ08_08575</name>
</gene>
<evidence type="ECO:0000313" key="3">
    <source>
        <dbReference type="Proteomes" id="UP000306912"/>
    </source>
</evidence>
<dbReference type="InterPro" id="IPR035959">
    <property type="entry name" value="RutC-like_sf"/>
</dbReference>
<dbReference type="Gene3D" id="3.30.1330.40">
    <property type="entry name" value="RutC-like"/>
    <property type="match status" value="1"/>
</dbReference>
<dbReference type="InterPro" id="IPR019897">
    <property type="entry name" value="RidA_CS"/>
</dbReference>
<accession>A0A5R8QA01</accession>
<comment type="similarity">
    <text evidence="1">Belongs to the RutC family.</text>
</comment>
<name>A0A5R8QA01_9FIRM</name>
<dbReference type="PROSITE" id="PS01094">
    <property type="entry name" value="UPF0076"/>
    <property type="match status" value="1"/>
</dbReference>
<organism evidence="2 3">
    <name type="scientific">Culicoidibacter larvae</name>
    <dbReference type="NCBI Taxonomy" id="2579976"/>
    <lineage>
        <taxon>Bacteria</taxon>
        <taxon>Bacillati</taxon>
        <taxon>Bacillota</taxon>
        <taxon>Culicoidibacteria</taxon>
        <taxon>Culicoidibacterales</taxon>
        <taxon>Culicoidibacteraceae</taxon>
        <taxon>Culicoidibacter</taxon>
    </lineage>
</organism>
<dbReference type="FunFam" id="3.30.1330.40:FF:000001">
    <property type="entry name" value="L-PSP family endoribonuclease"/>
    <property type="match status" value="1"/>
</dbReference>
<dbReference type="InterPro" id="IPR006056">
    <property type="entry name" value="RidA"/>
</dbReference>
<sequence length="125" mass="13504">MKVYNSQKAPEAIGPYVQAIAANGNLYLSGVLGIDRSTGKMAGESTEEQAKQIFKNIEYVLAEAGLTLNHVIKTTIFLTTMDDFQTVNQVYGANFSSHKPARSCIAVSALPLNAKVEIELIAELV</sequence>
<dbReference type="NCBIfam" id="TIGR00004">
    <property type="entry name" value="Rid family detoxifying hydrolase"/>
    <property type="match status" value="1"/>
</dbReference>
<reference evidence="2 3" key="1">
    <citation type="submission" date="2019-05" db="EMBL/GenBank/DDBJ databases">
        <title>Culicoidintestinum kansasii gen. nov., sp. nov. from the gastrointestinal tract of the biting midge, Culicoides sonorensis.</title>
        <authorList>
            <person name="Neupane S."/>
            <person name="Ghosh A."/>
            <person name="Gunther S."/>
            <person name="Martin K."/>
            <person name="Zurek L."/>
        </authorList>
    </citation>
    <scope>NUCLEOTIDE SEQUENCE [LARGE SCALE GENOMIC DNA]</scope>
    <source>
        <strain evidence="2 3">CS-1</strain>
    </source>
</reference>
<dbReference type="Proteomes" id="UP000306912">
    <property type="component" value="Unassembled WGS sequence"/>
</dbReference>
<dbReference type="GO" id="GO:0019239">
    <property type="term" value="F:deaminase activity"/>
    <property type="evidence" value="ECO:0007669"/>
    <property type="project" value="TreeGrafter"/>
</dbReference>
<dbReference type="AlphaFoldDB" id="A0A5R8QA01"/>
<evidence type="ECO:0000256" key="1">
    <source>
        <dbReference type="ARBA" id="ARBA00010552"/>
    </source>
</evidence>
<dbReference type="RefSeq" id="WP_138191387.1">
    <property type="nucleotide sequence ID" value="NZ_VBWP01000007.1"/>
</dbReference>
<dbReference type="InterPro" id="IPR006175">
    <property type="entry name" value="YjgF/YER057c/UK114"/>
</dbReference>
<dbReference type="OrthoDB" id="9803101at2"/>
<comment type="caution">
    <text evidence="2">The sequence shown here is derived from an EMBL/GenBank/DDBJ whole genome shotgun (WGS) entry which is preliminary data.</text>
</comment>
<dbReference type="Pfam" id="PF01042">
    <property type="entry name" value="Ribonuc_L-PSP"/>
    <property type="match status" value="1"/>
</dbReference>
<dbReference type="PANTHER" id="PTHR11803">
    <property type="entry name" value="2-IMINOBUTANOATE/2-IMINOPROPANOATE DEAMINASE RIDA"/>
    <property type="match status" value="1"/>
</dbReference>
<dbReference type="EMBL" id="VBWP01000007">
    <property type="protein sequence ID" value="TLG72746.1"/>
    <property type="molecule type" value="Genomic_DNA"/>
</dbReference>
<dbReference type="GO" id="GO:0005829">
    <property type="term" value="C:cytosol"/>
    <property type="evidence" value="ECO:0007669"/>
    <property type="project" value="TreeGrafter"/>
</dbReference>
<dbReference type="CDD" id="cd00448">
    <property type="entry name" value="YjgF_YER057c_UK114_family"/>
    <property type="match status" value="1"/>
</dbReference>
<keyword evidence="3" id="KW-1185">Reference proteome</keyword>
<protein>
    <submittedName>
        <fullName evidence="2">RidA family protein</fullName>
    </submittedName>
</protein>
<dbReference type="FunCoup" id="A0A5R8QA01">
    <property type="interactions" value="307"/>
</dbReference>
<proteinExistence type="inferred from homology"/>
<dbReference type="PANTHER" id="PTHR11803:SF58">
    <property type="entry name" value="PROTEIN HMF1-RELATED"/>
    <property type="match status" value="1"/>
</dbReference>
<dbReference type="SUPFAM" id="SSF55298">
    <property type="entry name" value="YjgF-like"/>
    <property type="match status" value="1"/>
</dbReference>
<evidence type="ECO:0000313" key="2">
    <source>
        <dbReference type="EMBL" id="TLG72746.1"/>
    </source>
</evidence>